<reference evidence="2 3" key="1">
    <citation type="journal article" date="2018" name="Elife">
        <title>Functional genomics of lipid metabolism in the oleaginous yeast Rhodosporidium toruloides.</title>
        <authorList>
            <person name="Coradetti S.T."/>
            <person name="Pinel D."/>
            <person name="Geiselman G."/>
            <person name="Ito M."/>
            <person name="Mondo S."/>
            <person name="Reilly M.C."/>
            <person name="Cheng Y.F."/>
            <person name="Bauer S."/>
            <person name="Grigoriev I."/>
            <person name="Gladden J.M."/>
            <person name="Simmons B.A."/>
            <person name="Brem R."/>
            <person name="Arkin A.P."/>
            <person name="Skerker J.M."/>
        </authorList>
    </citation>
    <scope>NUCLEOTIDE SEQUENCE [LARGE SCALE GENOMIC DNA]</scope>
    <source>
        <strain evidence="2 3">NBRC 0880</strain>
    </source>
</reference>
<comment type="caution">
    <text evidence="2">The sequence shown here is derived from an EMBL/GenBank/DDBJ whole genome shotgun (WGS) entry which is preliminary data.</text>
</comment>
<sequence>MESPPPAHASEVLKGVEAGASERREETKHAESVKAAAASYPTNPKPHPVLLLPSAFFASSTCPICRRPLQAFTAEKKSATISGDQAKEAILRHWGCLRIQVEEGKIGVGVGA</sequence>
<name>A0A2T0AC45_RHOTO</name>
<dbReference type="EMBL" id="LCTV02000004">
    <property type="protein sequence ID" value="PRQ75581.1"/>
    <property type="molecule type" value="Genomic_DNA"/>
</dbReference>
<dbReference type="OrthoDB" id="10382649at2759"/>
<evidence type="ECO:0000313" key="3">
    <source>
        <dbReference type="Proteomes" id="UP000239560"/>
    </source>
</evidence>
<organism evidence="2 3">
    <name type="scientific">Rhodotorula toruloides</name>
    <name type="common">Yeast</name>
    <name type="synonym">Rhodosporidium toruloides</name>
    <dbReference type="NCBI Taxonomy" id="5286"/>
    <lineage>
        <taxon>Eukaryota</taxon>
        <taxon>Fungi</taxon>
        <taxon>Dikarya</taxon>
        <taxon>Basidiomycota</taxon>
        <taxon>Pucciniomycotina</taxon>
        <taxon>Microbotryomycetes</taxon>
        <taxon>Sporidiobolales</taxon>
        <taxon>Sporidiobolaceae</taxon>
        <taxon>Rhodotorula</taxon>
    </lineage>
</organism>
<protein>
    <submittedName>
        <fullName evidence="2">Uncharacterized protein</fullName>
    </submittedName>
</protein>
<gene>
    <name evidence="2" type="ORF">AAT19DRAFT_13638</name>
</gene>
<dbReference type="AlphaFoldDB" id="A0A2T0AC45"/>
<proteinExistence type="predicted"/>
<evidence type="ECO:0000313" key="2">
    <source>
        <dbReference type="EMBL" id="PRQ75581.1"/>
    </source>
</evidence>
<feature type="compositionally biased region" description="Basic and acidic residues" evidence="1">
    <location>
        <begin position="20"/>
        <end position="32"/>
    </location>
</feature>
<feature type="region of interest" description="Disordered" evidence="1">
    <location>
        <begin position="1"/>
        <end position="45"/>
    </location>
</feature>
<dbReference type="Proteomes" id="UP000239560">
    <property type="component" value="Unassembled WGS sequence"/>
</dbReference>
<evidence type="ECO:0000256" key="1">
    <source>
        <dbReference type="SAM" id="MobiDB-lite"/>
    </source>
</evidence>
<accession>A0A2T0AC45</accession>